<organism evidence="2 3">
    <name type="scientific">Steinernema glaseri</name>
    <dbReference type="NCBI Taxonomy" id="37863"/>
    <lineage>
        <taxon>Eukaryota</taxon>
        <taxon>Metazoa</taxon>
        <taxon>Ecdysozoa</taxon>
        <taxon>Nematoda</taxon>
        <taxon>Chromadorea</taxon>
        <taxon>Rhabditida</taxon>
        <taxon>Tylenchina</taxon>
        <taxon>Panagrolaimomorpha</taxon>
        <taxon>Strongyloidoidea</taxon>
        <taxon>Steinernematidae</taxon>
        <taxon>Steinernema</taxon>
    </lineage>
</organism>
<accession>A0A1I7Z4Y3</accession>
<proteinExistence type="predicted"/>
<feature type="signal peptide" evidence="1">
    <location>
        <begin position="1"/>
        <end position="17"/>
    </location>
</feature>
<protein>
    <submittedName>
        <fullName evidence="3">Activin_recp domain-containing protein</fullName>
    </submittedName>
</protein>
<keyword evidence="2" id="KW-1185">Reference proteome</keyword>
<name>A0A1I7Z4Y3_9BILA</name>
<evidence type="ECO:0000313" key="3">
    <source>
        <dbReference type="WBParaSite" id="L893_g22871.t1"/>
    </source>
</evidence>
<evidence type="ECO:0000313" key="2">
    <source>
        <dbReference type="Proteomes" id="UP000095287"/>
    </source>
</evidence>
<keyword evidence="1" id="KW-0732">Signal</keyword>
<sequence>MMLISVIVLTSILYVSCQENRFAPNSTVRRTKTPFLQCHYEKPPRSLVHLFGGDDFGESAQVECDGGLCIKYAHTEGTARGCSLLGIGLNIGRYCNNMSKKNSCMDLEGGRFCCCNDRTLCNSAISLQSTTFAVSVGVLYLLLAR</sequence>
<reference evidence="3" key="1">
    <citation type="submission" date="2016-11" db="UniProtKB">
        <authorList>
            <consortium name="WormBaseParasite"/>
        </authorList>
    </citation>
    <scope>IDENTIFICATION</scope>
</reference>
<dbReference type="AlphaFoldDB" id="A0A1I7Z4Y3"/>
<dbReference type="Proteomes" id="UP000095287">
    <property type="component" value="Unplaced"/>
</dbReference>
<feature type="chain" id="PRO_5009312998" evidence="1">
    <location>
        <begin position="18"/>
        <end position="145"/>
    </location>
</feature>
<evidence type="ECO:0000256" key="1">
    <source>
        <dbReference type="SAM" id="SignalP"/>
    </source>
</evidence>
<dbReference type="WBParaSite" id="L893_g22871.t1">
    <property type="protein sequence ID" value="L893_g22871.t1"/>
    <property type="gene ID" value="L893_g22871"/>
</dbReference>